<dbReference type="GO" id="GO:0003677">
    <property type="term" value="F:DNA binding"/>
    <property type="evidence" value="ECO:0007669"/>
    <property type="project" value="UniProtKB-UniRule"/>
</dbReference>
<proteinExistence type="predicted"/>
<feature type="region of interest" description="Disordered" evidence="2">
    <location>
        <begin position="96"/>
        <end position="189"/>
    </location>
</feature>
<dbReference type="AlphaFoldDB" id="A0A7R9L9Z4"/>
<reference evidence="4" key="1">
    <citation type="submission" date="2020-11" db="EMBL/GenBank/DDBJ databases">
        <authorList>
            <person name="Tran Van P."/>
        </authorList>
    </citation>
    <scope>NUCLEOTIDE SEQUENCE</scope>
</reference>
<dbReference type="PROSITE" id="PS50252">
    <property type="entry name" value="TBOX_3"/>
    <property type="match status" value="1"/>
</dbReference>
<dbReference type="GO" id="GO:0005634">
    <property type="term" value="C:nucleus"/>
    <property type="evidence" value="ECO:0007669"/>
    <property type="project" value="UniProtKB-SubCell"/>
</dbReference>
<protein>
    <recommendedName>
        <fullName evidence="3">T-box domain-containing protein</fullName>
    </recommendedName>
</protein>
<feature type="domain" description="T-box" evidence="3">
    <location>
        <begin position="203"/>
        <end position="220"/>
    </location>
</feature>
<sequence>MQDSRKSLAIGSPSVPLLQTVRPATDFTIEAIMGRHNADNDRPSPQLGTTADCIRAGGSPHNSAKALQMSAYLSASASSPTSSPIKSEFLTNYKRLDSQSPPLSPGSESADLSLNHHIRPPSSSSSIDRESRCSAATTTPGDRPLSESPSGRSPSPASSAPPSQASIKRNGRSGGTKSEPNPCSELLKPKCNCPELERVDCRLENKELWDRFHELGTEMI</sequence>
<dbReference type="OrthoDB" id="7442607at2759"/>
<dbReference type="EMBL" id="CAJPVJ010000134">
    <property type="protein sequence ID" value="CAG2161398.1"/>
    <property type="molecule type" value="Genomic_DNA"/>
</dbReference>
<dbReference type="InterPro" id="IPR036960">
    <property type="entry name" value="T-box_sf"/>
</dbReference>
<dbReference type="InterPro" id="IPR046360">
    <property type="entry name" value="T-box_DNA-bd"/>
</dbReference>
<comment type="caution">
    <text evidence="1">Lacks conserved residue(s) required for the propagation of feature annotation.</text>
</comment>
<dbReference type="GO" id="GO:0003700">
    <property type="term" value="F:DNA-binding transcription factor activity"/>
    <property type="evidence" value="ECO:0007669"/>
    <property type="project" value="InterPro"/>
</dbReference>
<dbReference type="Proteomes" id="UP000728032">
    <property type="component" value="Unassembled WGS sequence"/>
</dbReference>
<evidence type="ECO:0000256" key="2">
    <source>
        <dbReference type="SAM" id="MobiDB-lite"/>
    </source>
</evidence>
<evidence type="ECO:0000313" key="5">
    <source>
        <dbReference type="Proteomes" id="UP000728032"/>
    </source>
</evidence>
<dbReference type="Gene3D" id="2.60.40.820">
    <property type="entry name" value="Transcription factor, T-box"/>
    <property type="match status" value="1"/>
</dbReference>
<keyword evidence="1" id="KW-0539">Nucleus</keyword>
<evidence type="ECO:0000256" key="1">
    <source>
        <dbReference type="PROSITE-ProRule" id="PRU00201"/>
    </source>
</evidence>
<accession>A0A7R9L9Z4</accession>
<name>A0A7R9L9Z4_9ACAR</name>
<dbReference type="EMBL" id="OC914959">
    <property type="protein sequence ID" value="CAD7637796.1"/>
    <property type="molecule type" value="Genomic_DNA"/>
</dbReference>
<feature type="non-terminal residue" evidence="4">
    <location>
        <position position="1"/>
    </location>
</feature>
<feature type="compositionally biased region" description="Polar residues" evidence="2">
    <location>
        <begin position="98"/>
        <end position="112"/>
    </location>
</feature>
<feature type="compositionally biased region" description="Low complexity" evidence="2">
    <location>
        <begin position="146"/>
        <end position="166"/>
    </location>
</feature>
<comment type="subcellular location">
    <subcellularLocation>
        <location evidence="1">Nucleus</location>
    </subcellularLocation>
</comment>
<gene>
    <name evidence="4" type="ORF">ONB1V03_LOCUS1026</name>
</gene>
<evidence type="ECO:0000313" key="4">
    <source>
        <dbReference type="EMBL" id="CAD7637796.1"/>
    </source>
</evidence>
<keyword evidence="1" id="KW-0238">DNA-binding</keyword>
<dbReference type="GO" id="GO:0045893">
    <property type="term" value="P:positive regulation of DNA-templated transcription"/>
    <property type="evidence" value="ECO:0007669"/>
    <property type="project" value="InterPro"/>
</dbReference>
<evidence type="ECO:0000259" key="3">
    <source>
        <dbReference type="PROSITE" id="PS50252"/>
    </source>
</evidence>
<keyword evidence="5" id="KW-1185">Reference proteome</keyword>
<feature type="region of interest" description="Disordered" evidence="2">
    <location>
        <begin position="34"/>
        <end position="62"/>
    </location>
</feature>
<organism evidence="4">
    <name type="scientific">Oppiella nova</name>
    <dbReference type="NCBI Taxonomy" id="334625"/>
    <lineage>
        <taxon>Eukaryota</taxon>
        <taxon>Metazoa</taxon>
        <taxon>Ecdysozoa</taxon>
        <taxon>Arthropoda</taxon>
        <taxon>Chelicerata</taxon>
        <taxon>Arachnida</taxon>
        <taxon>Acari</taxon>
        <taxon>Acariformes</taxon>
        <taxon>Sarcoptiformes</taxon>
        <taxon>Oribatida</taxon>
        <taxon>Brachypylina</taxon>
        <taxon>Oppioidea</taxon>
        <taxon>Oppiidae</taxon>
        <taxon>Oppiella</taxon>
    </lineage>
</organism>